<evidence type="ECO:0000313" key="1">
    <source>
        <dbReference type="EMBL" id="TEB06357.1"/>
    </source>
</evidence>
<sequence>MSSVHPPVSVQLQALYGLPELKALTLGRTREEGQQAIDFFSSRGKASARVYVQSSEEWAVGVRMMFSTLMQFEVGITHHLFSHLTLRFPSEITTPQFHREMTLRVLNLKPNTDYIPVKDVDAAVSSASRHDPELLKHDFAWWTNTNSLDASIRSYVPSLQRLLQGWTANRKHFPIPEPSPTLTLNSTIGNINLLTGKEILSYMDTLDDLKESLDTQMNTTTAAMTHVWVELQRFQAISQSLEEDGQGLHPPLLDLEAPPEAVFFDSPLVIYTLLS</sequence>
<evidence type="ECO:0000313" key="2">
    <source>
        <dbReference type="Proteomes" id="UP000298030"/>
    </source>
</evidence>
<dbReference type="Proteomes" id="UP000298030">
    <property type="component" value="Unassembled WGS sequence"/>
</dbReference>
<accession>A0A4Y7RDE6</accession>
<gene>
    <name evidence="1" type="ORF">FA13DRAFT_1807150</name>
</gene>
<dbReference type="EMBL" id="QPFP01000570">
    <property type="protein sequence ID" value="TEB06357.1"/>
    <property type="molecule type" value="Genomic_DNA"/>
</dbReference>
<organism evidence="1 2">
    <name type="scientific">Coprinellus micaceus</name>
    <name type="common">Glistening ink-cap mushroom</name>
    <name type="synonym">Coprinus micaceus</name>
    <dbReference type="NCBI Taxonomy" id="71717"/>
    <lineage>
        <taxon>Eukaryota</taxon>
        <taxon>Fungi</taxon>
        <taxon>Dikarya</taxon>
        <taxon>Basidiomycota</taxon>
        <taxon>Agaricomycotina</taxon>
        <taxon>Agaricomycetes</taxon>
        <taxon>Agaricomycetidae</taxon>
        <taxon>Agaricales</taxon>
        <taxon>Agaricineae</taxon>
        <taxon>Psathyrellaceae</taxon>
        <taxon>Coprinellus</taxon>
    </lineage>
</organism>
<dbReference type="AlphaFoldDB" id="A0A4Y7RDE6"/>
<name>A0A4Y7RDE6_COPMI</name>
<reference evidence="1 2" key="1">
    <citation type="journal article" date="2019" name="Nat. Ecol. Evol.">
        <title>Megaphylogeny resolves global patterns of mushroom evolution.</title>
        <authorList>
            <person name="Varga T."/>
            <person name="Krizsan K."/>
            <person name="Foldi C."/>
            <person name="Dima B."/>
            <person name="Sanchez-Garcia M."/>
            <person name="Sanchez-Ramirez S."/>
            <person name="Szollosi G.J."/>
            <person name="Szarkandi J.G."/>
            <person name="Papp V."/>
            <person name="Albert L."/>
            <person name="Andreopoulos W."/>
            <person name="Angelini C."/>
            <person name="Antonin V."/>
            <person name="Barry K.W."/>
            <person name="Bougher N.L."/>
            <person name="Buchanan P."/>
            <person name="Buyck B."/>
            <person name="Bense V."/>
            <person name="Catcheside P."/>
            <person name="Chovatia M."/>
            <person name="Cooper J."/>
            <person name="Damon W."/>
            <person name="Desjardin D."/>
            <person name="Finy P."/>
            <person name="Geml J."/>
            <person name="Haridas S."/>
            <person name="Hughes K."/>
            <person name="Justo A."/>
            <person name="Karasinski D."/>
            <person name="Kautmanova I."/>
            <person name="Kiss B."/>
            <person name="Kocsube S."/>
            <person name="Kotiranta H."/>
            <person name="LaButti K.M."/>
            <person name="Lechner B.E."/>
            <person name="Liimatainen K."/>
            <person name="Lipzen A."/>
            <person name="Lukacs Z."/>
            <person name="Mihaltcheva S."/>
            <person name="Morgado L.N."/>
            <person name="Niskanen T."/>
            <person name="Noordeloos M.E."/>
            <person name="Ohm R.A."/>
            <person name="Ortiz-Santana B."/>
            <person name="Ovrebo C."/>
            <person name="Racz N."/>
            <person name="Riley R."/>
            <person name="Savchenko A."/>
            <person name="Shiryaev A."/>
            <person name="Soop K."/>
            <person name="Spirin V."/>
            <person name="Szebenyi C."/>
            <person name="Tomsovsky M."/>
            <person name="Tulloss R.E."/>
            <person name="Uehling J."/>
            <person name="Grigoriev I.V."/>
            <person name="Vagvolgyi C."/>
            <person name="Papp T."/>
            <person name="Martin F.M."/>
            <person name="Miettinen O."/>
            <person name="Hibbett D.S."/>
            <person name="Nagy L.G."/>
        </authorList>
    </citation>
    <scope>NUCLEOTIDE SEQUENCE [LARGE SCALE GENOMIC DNA]</scope>
    <source>
        <strain evidence="1 2">FP101781</strain>
    </source>
</reference>
<comment type="caution">
    <text evidence="1">The sequence shown here is derived from an EMBL/GenBank/DDBJ whole genome shotgun (WGS) entry which is preliminary data.</text>
</comment>
<protein>
    <submittedName>
        <fullName evidence="1">Uncharacterized protein</fullName>
    </submittedName>
</protein>
<proteinExistence type="predicted"/>
<dbReference type="OrthoDB" id="3068265at2759"/>
<keyword evidence="2" id="KW-1185">Reference proteome</keyword>